<reference evidence="2" key="1">
    <citation type="journal article" date="2019" name="Int. J. Syst. Evol. Microbiol.">
        <title>The Global Catalogue of Microorganisms (GCM) 10K type strain sequencing project: providing services to taxonomists for standard genome sequencing and annotation.</title>
        <authorList>
            <consortium name="The Broad Institute Genomics Platform"/>
            <consortium name="The Broad Institute Genome Sequencing Center for Infectious Disease"/>
            <person name="Wu L."/>
            <person name="Ma J."/>
        </authorList>
    </citation>
    <scope>NUCLEOTIDE SEQUENCE [LARGE SCALE GENOMIC DNA]</scope>
    <source>
        <strain evidence="2">JCM 18019</strain>
    </source>
</reference>
<keyword evidence="2" id="KW-1185">Reference proteome</keyword>
<evidence type="ECO:0000313" key="2">
    <source>
        <dbReference type="Proteomes" id="UP001500353"/>
    </source>
</evidence>
<name>A0ABP9M209_9FLAO</name>
<protein>
    <submittedName>
        <fullName evidence="1">Uncharacterized protein</fullName>
    </submittedName>
</protein>
<dbReference type="RefSeq" id="WP_345201038.1">
    <property type="nucleotide sequence ID" value="NZ_BAABHX010000002.1"/>
</dbReference>
<dbReference type="Proteomes" id="UP001500353">
    <property type="component" value="Unassembled WGS sequence"/>
</dbReference>
<gene>
    <name evidence="1" type="ORF">GCM10023210_11990</name>
</gene>
<organism evidence="1 2">
    <name type="scientific">Chryseobacterium ginsengisoli</name>
    <dbReference type="NCBI Taxonomy" id="363853"/>
    <lineage>
        <taxon>Bacteria</taxon>
        <taxon>Pseudomonadati</taxon>
        <taxon>Bacteroidota</taxon>
        <taxon>Flavobacteriia</taxon>
        <taxon>Flavobacteriales</taxon>
        <taxon>Weeksellaceae</taxon>
        <taxon>Chryseobacterium group</taxon>
        <taxon>Chryseobacterium</taxon>
    </lineage>
</organism>
<accession>A0ABP9M209</accession>
<evidence type="ECO:0000313" key="1">
    <source>
        <dbReference type="EMBL" id="GAA5088394.1"/>
    </source>
</evidence>
<comment type="caution">
    <text evidence="1">The sequence shown here is derived from an EMBL/GenBank/DDBJ whole genome shotgun (WGS) entry which is preliminary data.</text>
</comment>
<proteinExistence type="predicted"/>
<sequence>MTLKLLKQRNVKSIIYQGIEYFDIADIKNNHSDLKINIDKIITVNNVKVIKAQHVTVCTEFDVKIKGIFNKK</sequence>
<dbReference type="EMBL" id="BAABHX010000002">
    <property type="protein sequence ID" value="GAA5088394.1"/>
    <property type="molecule type" value="Genomic_DNA"/>
</dbReference>